<comment type="caution">
    <text evidence="2">The sequence shown here is derived from an EMBL/GenBank/DDBJ whole genome shotgun (WGS) entry which is preliminary data.</text>
</comment>
<protein>
    <recommendedName>
        <fullName evidence="4">Apple domain-containing protein</fullName>
    </recommendedName>
</protein>
<name>A0AAV9HR43_9PEZI</name>
<dbReference type="Proteomes" id="UP001321749">
    <property type="component" value="Unassembled WGS sequence"/>
</dbReference>
<organism evidence="2 3">
    <name type="scientific">Cladorrhinum samala</name>
    <dbReference type="NCBI Taxonomy" id="585594"/>
    <lineage>
        <taxon>Eukaryota</taxon>
        <taxon>Fungi</taxon>
        <taxon>Dikarya</taxon>
        <taxon>Ascomycota</taxon>
        <taxon>Pezizomycotina</taxon>
        <taxon>Sordariomycetes</taxon>
        <taxon>Sordariomycetidae</taxon>
        <taxon>Sordariales</taxon>
        <taxon>Podosporaceae</taxon>
        <taxon>Cladorrhinum</taxon>
    </lineage>
</organism>
<proteinExistence type="predicted"/>
<keyword evidence="1" id="KW-0472">Membrane</keyword>
<evidence type="ECO:0000256" key="1">
    <source>
        <dbReference type="SAM" id="Phobius"/>
    </source>
</evidence>
<sequence>MDAPEAVSGPVKSLSHIWRRGIIQTPPFSPGAFSPRVFSPRRRPANLDDFYVSEKRAEFEGEMDKEARIWGFRRSTFFLSLSLAIVILISIIGGGVGGTVAVANAKRGAACEVQMATTTITSTAAPTEVPNLRGTATALAAISVPTSGLVDFDCGMVANNRQVVTLGTKSWGFDVQCMMDYIGPGVDITGMTAYRFEDCVKACAIYNKIARNNTCLGVHFNANLTAILPRLHGNCWLKAYLPQMTAELNLAAVAALVTSPQF</sequence>
<feature type="transmembrane region" description="Helical" evidence="1">
    <location>
        <begin position="77"/>
        <end position="103"/>
    </location>
</feature>
<evidence type="ECO:0000313" key="2">
    <source>
        <dbReference type="EMBL" id="KAK4461962.1"/>
    </source>
</evidence>
<evidence type="ECO:0000313" key="3">
    <source>
        <dbReference type="Proteomes" id="UP001321749"/>
    </source>
</evidence>
<gene>
    <name evidence="2" type="ORF">QBC42DRAFT_226131</name>
</gene>
<accession>A0AAV9HR43</accession>
<reference evidence="2" key="1">
    <citation type="journal article" date="2023" name="Mol. Phylogenet. Evol.">
        <title>Genome-scale phylogeny and comparative genomics of the fungal order Sordariales.</title>
        <authorList>
            <person name="Hensen N."/>
            <person name="Bonometti L."/>
            <person name="Westerberg I."/>
            <person name="Brannstrom I.O."/>
            <person name="Guillou S."/>
            <person name="Cros-Aarteil S."/>
            <person name="Calhoun S."/>
            <person name="Haridas S."/>
            <person name="Kuo A."/>
            <person name="Mondo S."/>
            <person name="Pangilinan J."/>
            <person name="Riley R."/>
            <person name="LaButti K."/>
            <person name="Andreopoulos B."/>
            <person name="Lipzen A."/>
            <person name="Chen C."/>
            <person name="Yan M."/>
            <person name="Daum C."/>
            <person name="Ng V."/>
            <person name="Clum A."/>
            <person name="Steindorff A."/>
            <person name="Ohm R.A."/>
            <person name="Martin F."/>
            <person name="Silar P."/>
            <person name="Natvig D.O."/>
            <person name="Lalanne C."/>
            <person name="Gautier V."/>
            <person name="Ament-Velasquez S.L."/>
            <person name="Kruys A."/>
            <person name="Hutchinson M.I."/>
            <person name="Powell A.J."/>
            <person name="Barry K."/>
            <person name="Miller A.N."/>
            <person name="Grigoriev I.V."/>
            <person name="Debuchy R."/>
            <person name="Gladieux P."/>
            <person name="Hiltunen Thoren M."/>
            <person name="Johannesson H."/>
        </authorList>
    </citation>
    <scope>NUCLEOTIDE SEQUENCE</scope>
    <source>
        <strain evidence="2">PSN324</strain>
    </source>
</reference>
<evidence type="ECO:0008006" key="4">
    <source>
        <dbReference type="Google" id="ProtNLM"/>
    </source>
</evidence>
<dbReference type="EMBL" id="MU864980">
    <property type="protein sequence ID" value="KAK4461962.1"/>
    <property type="molecule type" value="Genomic_DNA"/>
</dbReference>
<keyword evidence="3" id="KW-1185">Reference proteome</keyword>
<keyword evidence="1" id="KW-0812">Transmembrane</keyword>
<reference evidence="2" key="2">
    <citation type="submission" date="2023-06" db="EMBL/GenBank/DDBJ databases">
        <authorList>
            <consortium name="Lawrence Berkeley National Laboratory"/>
            <person name="Mondo S.J."/>
            <person name="Hensen N."/>
            <person name="Bonometti L."/>
            <person name="Westerberg I."/>
            <person name="Brannstrom I.O."/>
            <person name="Guillou S."/>
            <person name="Cros-Aarteil S."/>
            <person name="Calhoun S."/>
            <person name="Haridas S."/>
            <person name="Kuo A."/>
            <person name="Pangilinan J."/>
            <person name="Riley R."/>
            <person name="Labutti K."/>
            <person name="Andreopoulos B."/>
            <person name="Lipzen A."/>
            <person name="Chen C."/>
            <person name="Yanf M."/>
            <person name="Daum C."/>
            <person name="Ng V."/>
            <person name="Clum A."/>
            <person name="Steindorff A."/>
            <person name="Ohm R."/>
            <person name="Martin F."/>
            <person name="Silar P."/>
            <person name="Natvig D."/>
            <person name="Lalanne C."/>
            <person name="Gautier V."/>
            <person name="Ament-Velasquez S.L."/>
            <person name="Kruys A."/>
            <person name="Hutchinson M.I."/>
            <person name="Powell A.J."/>
            <person name="Barry K."/>
            <person name="Miller A.N."/>
            <person name="Grigoriev I.V."/>
            <person name="Debuchy R."/>
            <person name="Gladieux P."/>
            <person name="Thoren M.H."/>
            <person name="Johannesson H."/>
        </authorList>
    </citation>
    <scope>NUCLEOTIDE SEQUENCE</scope>
    <source>
        <strain evidence="2">PSN324</strain>
    </source>
</reference>
<keyword evidence="1" id="KW-1133">Transmembrane helix</keyword>
<dbReference type="AlphaFoldDB" id="A0AAV9HR43"/>